<dbReference type="AlphaFoldDB" id="A0A398D3F4"/>
<comment type="caution">
    <text evidence="1">The sequence shown here is derived from an EMBL/GenBank/DDBJ whole genome shotgun (WGS) entry which is preliminary data.</text>
</comment>
<organism evidence="1 2">
    <name type="scientific">Candidatus Cryosericum odellii</name>
    <dbReference type="NCBI Taxonomy" id="2290917"/>
    <lineage>
        <taxon>Bacteria</taxon>
        <taxon>Pseudomonadati</taxon>
        <taxon>Caldisericota/Cryosericota group</taxon>
        <taxon>Candidatus Cryosericota</taxon>
        <taxon>Candidatus Cryosericia</taxon>
        <taxon>Candidatus Cryosericales</taxon>
        <taxon>Candidatus Cryosericaceae</taxon>
        <taxon>Candidatus Cryosericum</taxon>
    </lineage>
</organism>
<dbReference type="Proteomes" id="UP000266489">
    <property type="component" value="Unassembled WGS sequence"/>
</dbReference>
<dbReference type="GO" id="GO:0003677">
    <property type="term" value="F:DNA binding"/>
    <property type="evidence" value="ECO:0007669"/>
    <property type="project" value="UniProtKB-KW"/>
</dbReference>
<sequence>MPYLAVIGDMIQSRQAQDRSDVQKKLTTVLEGINQDFGADKVYGDCLISKFTITLGDEFQALLRPTRTIFQILDVISWKMEPSEFRYGIGVGTISTSIDPNKSIGADGPAYWFAREAIDYIHGNDDYGVNHLAFRCGDRDLVPWLNDALACTEFMKSKWNVTQREVFHELLEDRLYDEQFEQKAMAARMGLKPSPLQKRLKTGGLRIYLRTRNDLGSVIEKLEGSHDK</sequence>
<dbReference type="InterPro" id="IPR032580">
    <property type="entry name" value="SatD"/>
</dbReference>
<reference evidence="1 2" key="1">
    <citation type="submission" date="2018-09" db="EMBL/GenBank/DDBJ databases">
        <title>Discovery and Ecogenomic Context for Candidatus Cryosericales, a Global Caldiserica Order Active in Thawing Permafrost.</title>
        <authorList>
            <person name="Martinez M.A."/>
            <person name="Woodcroft B.J."/>
            <person name="Ignacio Espinoza J.C."/>
            <person name="Zayed A."/>
            <person name="Singleton C.M."/>
            <person name="Boyd J."/>
            <person name="Li Y.-F."/>
            <person name="Purvine S."/>
            <person name="Maughan H."/>
            <person name="Hodgkins S.B."/>
            <person name="Anderson D."/>
            <person name="Sederholm M."/>
            <person name="Temperton B."/>
            <person name="Saleska S.R."/>
            <person name="Tyson G.W."/>
            <person name="Rich V.I."/>
        </authorList>
    </citation>
    <scope>NUCLEOTIDE SEQUENCE [LARGE SCALE GENOMIC DNA]</scope>
    <source>
        <strain evidence="1 2">SMC5</strain>
    </source>
</reference>
<dbReference type="OrthoDB" id="3197351at2"/>
<evidence type="ECO:0000313" key="2">
    <source>
        <dbReference type="Proteomes" id="UP000266489"/>
    </source>
</evidence>
<evidence type="ECO:0000313" key="1">
    <source>
        <dbReference type="EMBL" id="RIE08029.1"/>
    </source>
</evidence>
<protein>
    <submittedName>
        <fullName evidence="1">DNA-binding protein</fullName>
    </submittedName>
</protein>
<proteinExistence type="predicted"/>
<dbReference type="EMBL" id="QXIU01000211">
    <property type="protein sequence ID" value="RIE08029.1"/>
    <property type="molecule type" value="Genomic_DNA"/>
</dbReference>
<gene>
    <name evidence="1" type="ORF">SMC5_08590</name>
</gene>
<name>A0A398D3F4_9BACT</name>
<dbReference type="RefSeq" id="WP_119120375.1">
    <property type="nucleotide sequence ID" value="NZ_QXIU01000211.1"/>
</dbReference>
<keyword evidence="1" id="KW-0238">DNA-binding</keyword>
<accession>A0A398D3F4</accession>
<dbReference type="Pfam" id="PF16264">
    <property type="entry name" value="SatD"/>
    <property type="match status" value="1"/>
</dbReference>